<gene>
    <name evidence="1" type="ORF">L1049_016199</name>
</gene>
<reference evidence="1 2" key="1">
    <citation type="journal article" date="2024" name="Plant J.">
        <title>Genome sequences and population genomics reveal climatic adaptation and genomic divergence between two closely related sweetgum species.</title>
        <authorList>
            <person name="Xu W.Q."/>
            <person name="Ren C.Q."/>
            <person name="Zhang X.Y."/>
            <person name="Comes H.P."/>
            <person name="Liu X.H."/>
            <person name="Li Y.G."/>
            <person name="Kettle C.J."/>
            <person name="Jalonen R."/>
            <person name="Gaisberger H."/>
            <person name="Ma Y.Z."/>
            <person name="Qiu Y.X."/>
        </authorList>
    </citation>
    <scope>NUCLEOTIDE SEQUENCE [LARGE SCALE GENOMIC DNA]</scope>
    <source>
        <strain evidence="1">Hangzhou</strain>
    </source>
</reference>
<name>A0AAP0S086_LIQFO</name>
<organism evidence="1 2">
    <name type="scientific">Liquidambar formosana</name>
    <name type="common">Formosan gum</name>
    <dbReference type="NCBI Taxonomy" id="63359"/>
    <lineage>
        <taxon>Eukaryota</taxon>
        <taxon>Viridiplantae</taxon>
        <taxon>Streptophyta</taxon>
        <taxon>Embryophyta</taxon>
        <taxon>Tracheophyta</taxon>
        <taxon>Spermatophyta</taxon>
        <taxon>Magnoliopsida</taxon>
        <taxon>eudicotyledons</taxon>
        <taxon>Gunneridae</taxon>
        <taxon>Pentapetalae</taxon>
        <taxon>Saxifragales</taxon>
        <taxon>Altingiaceae</taxon>
        <taxon>Liquidambar</taxon>
    </lineage>
</organism>
<dbReference type="Proteomes" id="UP001415857">
    <property type="component" value="Unassembled WGS sequence"/>
</dbReference>
<evidence type="ECO:0000313" key="1">
    <source>
        <dbReference type="EMBL" id="KAK9287759.1"/>
    </source>
</evidence>
<keyword evidence="2" id="KW-1185">Reference proteome</keyword>
<sequence length="197" mass="22140">MNDGIEGIAYDGASPRVLRVYSDIRVNELTEKIYGIMGSDWTQYELEIICRYLVGLAPRQFIPLPIVDDASVDAMFEMIRSPISKLTCIQLYLERKPTLPVHASPIGFSTPYTHTSTVEADVCTIQSSNEGGSKPIYANRTMGVHPSPDNSSVLTLQPEHRSEDVWDGKVIEPLHCRHHKVWPLHEHVQPLVHHAGF</sequence>
<accession>A0AAP0S086</accession>
<evidence type="ECO:0000313" key="2">
    <source>
        <dbReference type="Proteomes" id="UP001415857"/>
    </source>
</evidence>
<comment type="caution">
    <text evidence="1">The sequence shown here is derived from an EMBL/GenBank/DDBJ whole genome shotgun (WGS) entry which is preliminary data.</text>
</comment>
<dbReference type="AlphaFoldDB" id="A0AAP0S086"/>
<proteinExistence type="predicted"/>
<dbReference type="EMBL" id="JBBPBK010000003">
    <property type="protein sequence ID" value="KAK9287759.1"/>
    <property type="molecule type" value="Genomic_DNA"/>
</dbReference>
<protein>
    <submittedName>
        <fullName evidence="1">Uncharacterized protein</fullName>
    </submittedName>
</protein>